<keyword evidence="5" id="KW-0539">Nucleus</keyword>
<evidence type="ECO:0000313" key="8">
    <source>
        <dbReference type="EMBL" id="KAH9363682.1"/>
    </source>
</evidence>
<comment type="subcellular location">
    <subcellularLocation>
        <location evidence="1">Nucleus</location>
    </subcellularLocation>
</comment>
<evidence type="ECO:0000313" key="9">
    <source>
        <dbReference type="Proteomes" id="UP000821853"/>
    </source>
</evidence>
<dbReference type="VEuPathDB" id="VectorBase:HLOH_040623"/>
<dbReference type="SMART" id="SM00225">
    <property type="entry name" value="BTB"/>
    <property type="match status" value="1"/>
</dbReference>
<dbReference type="Gene3D" id="3.30.710.10">
    <property type="entry name" value="Potassium Channel Kv1.1, Chain A"/>
    <property type="match status" value="1"/>
</dbReference>
<protein>
    <recommendedName>
        <fullName evidence="10">Speckle-type POZ protein</fullName>
    </recommendedName>
</protein>
<organism evidence="8 9">
    <name type="scientific">Haemaphysalis longicornis</name>
    <name type="common">Bush tick</name>
    <dbReference type="NCBI Taxonomy" id="44386"/>
    <lineage>
        <taxon>Eukaryota</taxon>
        <taxon>Metazoa</taxon>
        <taxon>Ecdysozoa</taxon>
        <taxon>Arthropoda</taxon>
        <taxon>Chelicerata</taxon>
        <taxon>Arachnida</taxon>
        <taxon>Acari</taxon>
        <taxon>Parasitiformes</taxon>
        <taxon>Ixodida</taxon>
        <taxon>Ixodoidea</taxon>
        <taxon>Ixodidae</taxon>
        <taxon>Haemaphysalinae</taxon>
        <taxon>Haemaphysalis</taxon>
    </lineage>
</organism>
<comment type="pathway">
    <text evidence="2">Protein modification; protein ubiquitination.</text>
</comment>
<keyword evidence="4" id="KW-0833">Ubl conjugation pathway</keyword>
<keyword evidence="9" id="KW-1185">Reference proteome</keyword>
<dbReference type="EMBL" id="JABSTR010000002">
    <property type="protein sequence ID" value="KAH9363682.1"/>
    <property type="molecule type" value="Genomic_DNA"/>
</dbReference>
<evidence type="ECO:0000256" key="5">
    <source>
        <dbReference type="ARBA" id="ARBA00023242"/>
    </source>
</evidence>
<evidence type="ECO:0000259" key="7">
    <source>
        <dbReference type="PROSITE" id="PS50144"/>
    </source>
</evidence>
<dbReference type="Pfam" id="PF22486">
    <property type="entry name" value="MATH_2"/>
    <property type="match status" value="1"/>
</dbReference>
<dbReference type="InterPro" id="IPR056423">
    <property type="entry name" value="BACK_BPM_SPOP"/>
</dbReference>
<dbReference type="InterPro" id="IPR002083">
    <property type="entry name" value="MATH/TRAF_dom"/>
</dbReference>
<evidence type="ECO:0008006" key="10">
    <source>
        <dbReference type="Google" id="ProtNLM"/>
    </source>
</evidence>
<dbReference type="Gene3D" id="1.25.40.420">
    <property type="match status" value="1"/>
</dbReference>
<name>A0A9J6FKT3_HAELO</name>
<dbReference type="InterPro" id="IPR000210">
    <property type="entry name" value="BTB/POZ_dom"/>
</dbReference>
<dbReference type="PANTHER" id="PTHR24413">
    <property type="entry name" value="SPECKLE-TYPE POZ PROTEIN"/>
    <property type="match status" value="1"/>
</dbReference>
<dbReference type="SMART" id="SM00061">
    <property type="entry name" value="MATH"/>
    <property type="match status" value="1"/>
</dbReference>
<dbReference type="AlphaFoldDB" id="A0A9J6FKT3"/>
<dbReference type="Pfam" id="PF00651">
    <property type="entry name" value="BTB"/>
    <property type="match status" value="1"/>
</dbReference>
<evidence type="ECO:0000256" key="1">
    <source>
        <dbReference type="ARBA" id="ARBA00004123"/>
    </source>
</evidence>
<evidence type="ECO:0000259" key="6">
    <source>
        <dbReference type="PROSITE" id="PS50097"/>
    </source>
</evidence>
<proteinExistence type="inferred from homology"/>
<comment type="similarity">
    <text evidence="3">Belongs to the Tdpoz family.</text>
</comment>
<gene>
    <name evidence="8" type="ORF">HPB48_017034</name>
</gene>
<sequence length="378" mass="42550">MNPHRFQVGQSEGQDTLSAPHTWCCSEMEITRFSHTWTIRNFSFYRQKCGIKVESSIFPSGCRADIKWCLDIYPNGTHESVKDFTSAFLRLVECRSNEVDVKYRLSILDNGGKETNTLSIKIPIRLRPGISWGWSKFVSREALFQSNSGLLPDDSLTILCNGTVSEGKAVTVSWQNTASELNVNVPSCQLSEDYGRLLQSEQFGDVVFNLGDHQLRAHKNILVARCPVFASMFEHEMTESIKNRVDITDIDHEVFHEMLRFIYTGQAPGIDKFPMDLLVAADKYGLERLKAMCEKAVSSNLCTVNAAEVLVLADMHSAHQLKSLALKYICGHASAVKETGGWQNMIRRHPALALEVSTELFTRAISPKGPPVKRIRYE</sequence>
<dbReference type="InterPro" id="IPR011333">
    <property type="entry name" value="SKP1/BTB/POZ_sf"/>
</dbReference>
<reference evidence="8 9" key="1">
    <citation type="journal article" date="2020" name="Cell">
        <title>Large-Scale Comparative Analyses of Tick Genomes Elucidate Their Genetic Diversity and Vector Capacities.</title>
        <authorList>
            <consortium name="Tick Genome and Microbiome Consortium (TIGMIC)"/>
            <person name="Jia N."/>
            <person name="Wang J."/>
            <person name="Shi W."/>
            <person name="Du L."/>
            <person name="Sun Y."/>
            <person name="Zhan W."/>
            <person name="Jiang J.F."/>
            <person name="Wang Q."/>
            <person name="Zhang B."/>
            <person name="Ji P."/>
            <person name="Bell-Sakyi L."/>
            <person name="Cui X.M."/>
            <person name="Yuan T.T."/>
            <person name="Jiang B.G."/>
            <person name="Yang W.F."/>
            <person name="Lam T.T."/>
            <person name="Chang Q.C."/>
            <person name="Ding S.J."/>
            <person name="Wang X.J."/>
            <person name="Zhu J.G."/>
            <person name="Ruan X.D."/>
            <person name="Zhao L."/>
            <person name="Wei J.T."/>
            <person name="Ye R.Z."/>
            <person name="Que T.C."/>
            <person name="Du C.H."/>
            <person name="Zhou Y.H."/>
            <person name="Cheng J.X."/>
            <person name="Dai P.F."/>
            <person name="Guo W.B."/>
            <person name="Han X.H."/>
            <person name="Huang E.J."/>
            <person name="Li L.F."/>
            <person name="Wei W."/>
            <person name="Gao Y.C."/>
            <person name="Liu J.Z."/>
            <person name="Shao H.Z."/>
            <person name="Wang X."/>
            <person name="Wang C.C."/>
            <person name="Yang T.C."/>
            <person name="Huo Q.B."/>
            <person name="Li W."/>
            <person name="Chen H.Y."/>
            <person name="Chen S.E."/>
            <person name="Zhou L.G."/>
            <person name="Ni X.B."/>
            <person name="Tian J.H."/>
            <person name="Sheng Y."/>
            <person name="Liu T."/>
            <person name="Pan Y.S."/>
            <person name="Xia L.Y."/>
            <person name="Li J."/>
            <person name="Zhao F."/>
            <person name="Cao W.C."/>
        </authorList>
    </citation>
    <scope>NUCLEOTIDE SEQUENCE [LARGE SCALE GENOMIC DNA]</scope>
    <source>
        <strain evidence="8">HaeL-2018</strain>
    </source>
</reference>
<dbReference type="InterPro" id="IPR008974">
    <property type="entry name" value="TRAF-like"/>
</dbReference>
<dbReference type="Gene3D" id="2.60.210.10">
    <property type="entry name" value="Apoptosis, Tumor Necrosis Factor Receptor Associated Protein 2, Chain A"/>
    <property type="match status" value="1"/>
</dbReference>
<feature type="domain" description="BTB" evidence="6">
    <location>
        <begin position="204"/>
        <end position="266"/>
    </location>
</feature>
<dbReference type="SUPFAM" id="SSF54695">
    <property type="entry name" value="POZ domain"/>
    <property type="match status" value="1"/>
</dbReference>
<evidence type="ECO:0000256" key="2">
    <source>
        <dbReference type="ARBA" id="ARBA00004906"/>
    </source>
</evidence>
<dbReference type="SUPFAM" id="SSF49599">
    <property type="entry name" value="TRAF domain-like"/>
    <property type="match status" value="1"/>
</dbReference>
<feature type="domain" description="MATH" evidence="7">
    <location>
        <begin position="32"/>
        <end position="162"/>
    </location>
</feature>
<dbReference type="PROSITE" id="PS50144">
    <property type="entry name" value="MATH"/>
    <property type="match status" value="1"/>
</dbReference>
<evidence type="ECO:0000256" key="3">
    <source>
        <dbReference type="ARBA" id="ARBA00010846"/>
    </source>
</evidence>
<dbReference type="GO" id="GO:0005634">
    <property type="term" value="C:nucleus"/>
    <property type="evidence" value="ECO:0007669"/>
    <property type="project" value="UniProtKB-SubCell"/>
</dbReference>
<dbReference type="Pfam" id="PF24570">
    <property type="entry name" value="BACK_BPM_SPOP"/>
    <property type="match status" value="1"/>
</dbReference>
<dbReference type="Proteomes" id="UP000821853">
    <property type="component" value="Chromosome 10"/>
</dbReference>
<comment type="caution">
    <text evidence="8">The sequence shown here is derived from an EMBL/GenBank/DDBJ whole genome shotgun (WGS) entry which is preliminary data.</text>
</comment>
<evidence type="ECO:0000256" key="4">
    <source>
        <dbReference type="ARBA" id="ARBA00022786"/>
    </source>
</evidence>
<dbReference type="OrthoDB" id="6418792at2759"/>
<dbReference type="PROSITE" id="PS50097">
    <property type="entry name" value="BTB"/>
    <property type="match status" value="1"/>
</dbReference>
<accession>A0A9J6FKT3</accession>
<dbReference type="GO" id="GO:0030163">
    <property type="term" value="P:protein catabolic process"/>
    <property type="evidence" value="ECO:0007669"/>
    <property type="project" value="UniProtKB-ARBA"/>
</dbReference>
<dbReference type="FunFam" id="3.30.710.10:FF:000159">
    <property type="entry name" value="Speckle-type POZ protein B"/>
    <property type="match status" value="1"/>
</dbReference>